<protein>
    <submittedName>
        <fullName evidence="9">ComEC/Rec2 family competence protein</fullName>
    </submittedName>
</protein>
<proteinExistence type="predicted"/>
<feature type="transmembrane region" description="Helical" evidence="6">
    <location>
        <begin position="261"/>
        <end position="281"/>
    </location>
</feature>
<feature type="transmembrane region" description="Helical" evidence="6">
    <location>
        <begin position="328"/>
        <end position="358"/>
    </location>
</feature>
<feature type="transmembrane region" description="Helical" evidence="6">
    <location>
        <begin position="77"/>
        <end position="95"/>
    </location>
</feature>
<dbReference type="Pfam" id="PF03772">
    <property type="entry name" value="Competence"/>
    <property type="match status" value="1"/>
</dbReference>
<dbReference type="Proteomes" id="UP000594800">
    <property type="component" value="Chromosome"/>
</dbReference>
<dbReference type="KEGG" id="poz:I0K15_19770"/>
<dbReference type="GO" id="GO:0005886">
    <property type="term" value="C:plasma membrane"/>
    <property type="evidence" value="ECO:0007669"/>
    <property type="project" value="UniProtKB-SubCell"/>
</dbReference>
<accession>A0A7S9LS68</accession>
<dbReference type="InterPro" id="IPR025405">
    <property type="entry name" value="DUF4131"/>
</dbReference>
<feature type="transmembrane region" description="Helical" evidence="6">
    <location>
        <begin position="501"/>
        <end position="519"/>
    </location>
</feature>
<keyword evidence="3 6" id="KW-0812">Transmembrane</keyword>
<feature type="transmembrane region" description="Helical" evidence="6">
    <location>
        <begin position="470"/>
        <end position="489"/>
    </location>
</feature>
<feature type="transmembrane region" description="Helical" evidence="6">
    <location>
        <begin position="441"/>
        <end position="464"/>
    </location>
</feature>
<comment type="subcellular location">
    <subcellularLocation>
        <location evidence="1">Cell membrane</location>
        <topology evidence="1">Multi-pass membrane protein</topology>
    </subcellularLocation>
</comment>
<evidence type="ECO:0000259" key="7">
    <source>
        <dbReference type="Pfam" id="PF03772"/>
    </source>
</evidence>
<dbReference type="AlphaFoldDB" id="A0A7S9LS68"/>
<feature type="transmembrane region" description="Helical" evidence="6">
    <location>
        <begin position="302"/>
        <end position="322"/>
    </location>
</feature>
<name>A0A7S9LS68_9RHOB</name>
<evidence type="ECO:0000313" key="10">
    <source>
        <dbReference type="Proteomes" id="UP000594800"/>
    </source>
</evidence>
<gene>
    <name evidence="9" type="ORF">I0K15_19770</name>
</gene>
<evidence type="ECO:0000259" key="8">
    <source>
        <dbReference type="Pfam" id="PF13567"/>
    </source>
</evidence>
<keyword evidence="2" id="KW-1003">Cell membrane</keyword>
<evidence type="ECO:0000313" key="9">
    <source>
        <dbReference type="EMBL" id="QPH53980.1"/>
    </source>
</evidence>
<feature type="domain" description="DUF4131" evidence="8">
    <location>
        <begin position="57"/>
        <end position="202"/>
    </location>
</feature>
<evidence type="ECO:0000256" key="5">
    <source>
        <dbReference type="ARBA" id="ARBA00023136"/>
    </source>
</evidence>
<dbReference type="PANTHER" id="PTHR30619:SF1">
    <property type="entry name" value="RECOMBINATION PROTEIN 2"/>
    <property type="match status" value="1"/>
</dbReference>
<dbReference type="EMBL" id="CP064942">
    <property type="protein sequence ID" value="QPH53980.1"/>
    <property type="molecule type" value="Genomic_DNA"/>
</dbReference>
<feature type="transmembrane region" description="Helical" evidence="6">
    <location>
        <begin position="29"/>
        <end position="47"/>
    </location>
</feature>
<dbReference type="InterPro" id="IPR052159">
    <property type="entry name" value="Competence_DNA_uptake"/>
</dbReference>
<evidence type="ECO:0000256" key="2">
    <source>
        <dbReference type="ARBA" id="ARBA00022475"/>
    </source>
</evidence>
<evidence type="ECO:0000256" key="3">
    <source>
        <dbReference type="ARBA" id="ARBA00022692"/>
    </source>
</evidence>
<dbReference type="Pfam" id="PF13567">
    <property type="entry name" value="DUF4131"/>
    <property type="match status" value="1"/>
</dbReference>
<dbReference type="InterPro" id="IPR004477">
    <property type="entry name" value="ComEC_N"/>
</dbReference>
<sequence>MSRAFASPATRRTRRTALSLVLEQQRRRLILWAPVFYGAGIALYFGLRVEPTAGEIAALGAAGLAGLALARGTLARVAVAAALALICLGVTGAWLRTQAFTHPVLERDFYGTVTGRVVEMGRTSSGNPRLTLDDVVLHGGPPVAQVRIAFVEGLPDLPLPGRRIMVTARLGGPSGPAEPGGFDFRRLAWFQQLSAVGYTDAPLFVLPDPPGAPVLRARMAVADGIRAKLDEPAAGFAAAILTGDRSTVDGEVLDDLRASNLAHLLAISGLHMGLLAAFVYGTVRYGLALVPGVALRHPIKKWGAAVALIAGAGYLVLSGASVATQRAFIMTAVVLVAVMIDRPAFTLRAVALAAALILAVRPESLLEAGFQLSFAATAALVAVFEDLRGRAWWRDEDRGWVTRFRAPLALLITSSVAGLATAPFGAFHFNQVSQFGLLANLLAVPIMSMVIMPAGVVAGVLAPLGLEGPALAVMGFGIETVLGIAQWVAEMDGARRAIPAGPLAALPLIAGAMVWAILWRGPGRWLAALPLGLALFIWSDHERPDVLIASNGRLVGAMTEEGRAVNRGRGSSFVVRSWLENDGAPVKQELAADRWALLDRGDGWTRAMFGNRQLQIVTARSRWPDTLPDCDASTVLLLSSWQGNTPEGCALVLDRPRLSAAGPIALYFEEDGIRIDSEALRARSRPWIRGD</sequence>
<organism evidence="9 10">
    <name type="scientific">Pontivivens ytuae</name>
    <dbReference type="NCBI Taxonomy" id="2789856"/>
    <lineage>
        <taxon>Bacteria</taxon>
        <taxon>Pseudomonadati</taxon>
        <taxon>Pseudomonadota</taxon>
        <taxon>Alphaproteobacteria</taxon>
        <taxon>Rhodobacterales</taxon>
        <taxon>Paracoccaceae</taxon>
        <taxon>Pontivivens</taxon>
    </lineage>
</organism>
<evidence type="ECO:0000256" key="6">
    <source>
        <dbReference type="SAM" id="Phobius"/>
    </source>
</evidence>
<evidence type="ECO:0000256" key="1">
    <source>
        <dbReference type="ARBA" id="ARBA00004651"/>
    </source>
</evidence>
<keyword evidence="5 6" id="KW-0472">Membrane</keyword>
<keyword evidence="4 6" id="KW-1133">Transmembrane helix</keyword>
<dbReference type="PANTHER" id="PTHR30619">
    <property type="entry name" value="DNA INTERNALIZATION/COMPETENCE PROTEIN COMEC/REC2"/>
    <property type="match status" value="1"/>
</dbReference>
<reference evidence="9 10" key="1">
    <citation type="submission" date="2020-11" db="EMBL/GenBank/DDBJ databases">
        <title>Description of Pontivivens ytuae sp. nov. isolated from deep sea sediment of Mariana Trench.</title>
        <authorList>
            <person name="Wang Z."/>
            <person name="Sun Q.-L."/>
            <person name="Xu X.-D."/>
            <person name="Tang Y.-Z."/>
            <person name="Zhang J."/>
        </authorList>
    </citation>
    <scope>NUCLEOTIDE SEQUENCE [LARGE SCALE GENOMIC DNA]</scope>
    <source>
        <strain evidence="9 10">MT2928</strain>
    </source>
</reference>
<feature type="domain" description="ComEC/Rec2-related protein" evidence="7">
    <location>
        <begin position="240"/>
        <end position="520"/>
    </location>
</feature>
<dbReference type="RefSeq" id="WP_196103189.1">
    <property type="nucleotide sequence ID" value="NZ_CP064942.1"/>
</dbReference>
<evidence type="ECO:0000256" key="4">
    <source>
        <dbReference type="ARBA" id="ARBA00022989"/>
    </source>
</evidence>
<keyword evidence="10" id="KW-1185">Reference proteome</keyword>
<feature type="transmembrane region" description="Helical" evidence="6">
    <location>
        <begin position="404"/>
        <end position="429"/>
    </location>
</feature>
<dbReference type="NCBIfam" id="TIGR00360">
    <property type="entry name" value="ComEC_N-term"/>
    <property type="match status" value="1"/>
</dbReference>